<dbReference type="GO" id="GO:0006886">
    <property type="term" value="P:intracellular protein transport"/>
    <property type="evidence" value="ECO:0007669"/>
    <property type="project" value="InterPro"/>
</dbReference>
<protein>
    <recommendedName>
        <fullName evidence="7">Gamma-soluble NSF attachment protein</fullName>
    </recommendedName>
    <alternativeName>
        <fullName evidence="8">N-ethylmaleimide-sensitive factor attachment protein gamma</fullName>
    </alternativeName>
</protein>
<reference evidence="10 11" key="1">
    <citation type="submission" date="2020-08" db="EMBL/GenBank/DDBJ databases">
        <title>Plant Genome Project.</title>
        <authorList>
            <person name="Zhang R.-G."/>
        </authorList>
    </citation>
    <scope>NUCLEOTIDE SEQUENCE [LARGE SCALE GENOMIC DNA]</scope>
    <source>
        <tissue evidence="10">Rhizome</tissue>
    </source>
</reference>
<feature type="region of interest" description="Disordered" evidence="9">
    <location>
        <begin position="437"/>
        <end position="456"/>
    </location>
</feature>
<evidence type="ECO:0000256" key="4">
    <source>
        <dbReference type="ARBA" id="ARBA00022892"/>
    </source>
</evidence>
<evidence type="ECO:0000256" key="9">
    <source>
        <dbReference type="SAM" id="MobiDB-lite"/>
    </source>
</evidence>
<dbReference type="InterPro" id="IPR000744">
    <property type="entry name" value="NSF_attach"/>
</dbReference>
<dbReference type="GO" id="GO:0005774">
    <property type="term" value="C:vacuolar membrane"/>
    <property type="evidence" value="ECO:0007669"/>
    <property type="project" value="TreeGrafter"/>
</dbReference>
<dbReference type="Pfam" id="PF14938">
    <property type="entry name" value="SNAP"/>
    <property type="match status" value="1"/>
</dbReference>
<comment type="caution">
    <text evidence="10">The sequence shown here is derived from an EMBL/GenBank/DDBJ whole genome shotgun (WGS) entry which is preliminary data.</text>
</comment>
<sequence>MSWQKEWSYDNGGGPRWRYRLAGVDKGRVRRSCWSRQREGKPNLLESTKGGEVGPAGVGGEVRAVGVDEARGSWSCWSRRREGKSELLESTKGGDGAAMIHSVADHVEDGGVDGDDRGPRWRWRRCHRWRRNPTLMVVGVVDAKELTVILKKGSGEEEAAMATQDPDKLMAKADNLTKLSFTRWNADWRNATVLYEQAAVGYRFKKENEKAKEAFEKASKGQEMISSPWDAAKHMESAAALAKELGHWNEVSDFYRKASELYRECGRSQPASDALGKGASALEDTNPDEAVQLYIEACEILEEDGKEQMAFDLYRAVTSINVKLERYTDAATFLLRWGVAADKCNAVNSQCKAYLSAIIVYLYMHDFQQAQKCYNDCSQVGSFLSSDQGRCTSKLLSAYEESDVEEIKRLAQSSPITHLDHVIIRIARKLPTGDLKELKKEEDKAEEQTLDENDLT</sequence>
<accession>A0A8J5KP63</accession>
<gene>
    <name evidence="10" type="ORF">ZIOFF_056232</name>
</gene>
<name>A0A8J5KP63_ZINOF</name>
<dbReference type="InterPro" id="IPR011990">
    <property type="entry name" value="TPR-like_helical_dom_sf"/>
</dbReference>
<dbReference type="AlphaFoldDB" id="A0A8J5KP63"/>
<evidence type="ECO:0000256" key="2">
    <source>
        <dbReference type="ARBA" id="ARBA00010050"/>
    </source>
</evidence>
<keyword evidence="11" id="KW-1185">Reference proteome</keyword>
<evidence type="ECO:0000256" key="7">
    <source>
        <dbReference type="ARBA" id="ARBA00040047"/>
    </source>
</evidence>
<evidence type="ECO:0000256" key="3">
    <source>
        <dbReference type="ARBA" id="ARBA00022448"/>
    </source>
</evidence>
<evidence type="ECO:0000256" key="8">
    <source>
        <dbReference type="ARBA" id="ARBA00042485"/>
    </source>
</evidence>
<dbReference type="SUPFAM" id="SSF48452">
    <property type="entry name" value="TPR-like"/>
    <property type="match status" value="1"/>
</dbReference>
<dbReference type="PANTHER" id="PTHR13768:SF2">
    <property type="entry name" value="GAMMA-SOLUBLE NSF ATTACHMENT PROTEIN"/>
    <property type="match status" value="1"/>
</dbReference>
<dbReference type="FunFam" id="1.25.40.10:FF:000323">
    <property type="entry name" value="Gamma-soluble NSF attachment protein"/>
    <property type="match status" value="1"/>
</dbReference>
<evidence type="ECO:0000256" key="1">
    <source>
        <dbReference type="ARBA" id="ARBA00004170"/>
    </source>
</evidence>
<dbReference type="GO" id="GO:0005483">
    <property type="term" value="F:soluble NSF attachment protein activity"/>
    <property type="evidence" value="ECO:0007669"/>
    <property type="project" value="TreeGrafter"/>
</dbReference>
<dbReference type="Gene3D" id="1.25.40.10">
    <property type="entry name" value="Tetratricopeptide repeat domain"/>
    <property type="match status" value="1"/>
</dbReference>
<evidence type="ECO:0000256" key="5">
    <source>
        <dbReference type="ARBA" id="ARBA00022927"/>
    </source>
</evidence>
<keyword evidence="6" id="KW-0472">Membrane</keyword>
<dbReference type="GO" id="GO:0031201">
    <property type="term" value="C:SNARE complex"/>
    <property type="evidence" value="ECO:0007669"/>
    <property type="project" value="TreeGrafter"/>
</dbReference>
<keyword evidence="4" id="KW-0931">ER-Golgi transport</keyword>
<proteinExistence type="inferred from homology"/>
<comment type="subcellular location">
    <subcellularLocation>
        <location evidence="1">Membrane</location>
        <topology evidence="1">Peripheral membrane protein</topology>
    </subcellularLocation>
</comment>
<keyword evidence="3" id="KW-0813">Transport</keyword>
<feature type="compositionally biased region" description="Basic and acidic residues" evidence="9">
    <location>
        <begin position="437"/>
        <end position="447"/>
    </location>
</feature>
<dbReference type="EMBL" id="JACMSC010000015">
    <property type="protein sequence ID" value="KAG6487641.1"/>
    <property type="molecule type" value="Genomic_DNA"/>
</dbReference>
<evidence type="ECO:0000313" key="10">
    <source>
        <dbReference type="EMBL" id="KAG6487641.1"/>
    </source>
</evidence>
<evidence type="ECO:0000256" key="6">
    <source>
        <dbReference type="ARBA" id="ARBA00023136"/>
    </source>
</evidence>
<keyword evidence="5" id="KW-0653">Protein transport</keyword>
<dbReference type="Proteomes" id="UP000734854">
    <property type="component" value="Unassembled WGS sequence"/>
</dbReference>
<organism evidence="10 11">
    <name type="scientific">Zingiber officinale</name>
    <name type="common">Ginger</name>
    <name type="synonym">Amomum zingiber</name>
    <dbReference type="NCBI Taxonomy" id="94328"/>
    <lineage>
        <taxon>Eukaryota</taxon>
        <taxon>Viridiplantae</taxon>
        <taxon>Streptophyta</taxon>
        <taxon>Embryophyta</taxon>
        <taxon>Tracheophyta</taxon>
        <taxon>Spermatophyta</taxon>
        <taxon>Magnoliopsida</taxon>
        <taxon>Liliopsida</taxon>
        <taxon>Zingiberales</taxon>
        <taxon>Zingiberaceae</taxon>
        <taxon>Zingiber</taxon>
    </lineage>
</organism>
<comment type="similarity">
    <text evidence="2">Belongs to the SNAP family.</text>
</comment>
<dbReference type="PANTHER" id="PTHR13768">
    <property type="entry name" value="SOLUBLE NSF ATTACHMENT PROTEIN SNAP"/>
    <property type="match status" value="1"/>
</dbReference>
<evidence type="ECO:0000313" key="11">
    <source>
        <dbReference type="Proteomes" id="UP000734854"/>
    </source>
</evidence>
<dbReference type="GO" id="GO:0019905">
    <property type="term" value="F:syntaxin binding"/>
    <property type="evidence" value="ECO:0007669"/>
    <property type="project" value="TreeGrafter"/>
</dbReference>
<dbReference type="GO" id="GO:0016192">
    <property type="term" value="P:vesicle-mediated transport"/>
    <property type="evidence" value="ECO:0007669"/>
    <property type="project" value="UniProtKB-KW"/>
</dbReference>